<comment type="caution">
    <text evidence="1">The sequence shown here is derived from an EMBL/GenBank/DDBJ whole genome shotgun (WGS) entry which is preliminary data.</text>
</comment>
<gene>
    <name evidence="1" type="ORF">SC1083_1851</name>
</gene>
<organism evidence="1 2">
    <name type="scientific">Aggregatibacter actinomycetemcomitans serotype e str. SC1083</name>
    <dbReference type="NCBI Taxonomy" id="907488"/>
    <lineage>
        <taxon>Bacteria</taxon>
        <taxon>Pseudomonadati</taxon>
        <taxon>Pseudomonadota</taxon>
        <taxon>Gammaproteobacteria</taxon>
        <taxon>Pasteurellales</taxon>
        <taxon>Pasteurellaceae</taxon>
        <taxon>Aggregatibacter</taxon>
    </lineage>
</organism>
<proteinExistence type="predicted"/>
<dbReference type="AlphaFoldDB" id="G4AAH8"/>
<protein>
    <submittedName>
        <fullName evidence="1">Uncharacterized protein</fullName>
    </submittedName>
</protein>
<accession>G4AAH8</accession>
<sequence length="42" mass="4910">MENKELQKEYIKKCKNGELPKSGLNCQNVFSARRKNNNLNLN</sequence>
<evidence type="ECO:0000313" key="2">
    <source>
        <dbReference type="Proteomes" id="UP000005508"/>
    </source>
</evidence>
<reference evidence="1 2" key="1">
    <citation type="submission" date="2010-10" db="EMBL/GenBank/DDBJ databases">
        <authorList>
            <person name="Chen C."/>
            <person name="Kittichotirat W."/>
            <person name="Asikainen S."/>
            <person name="Bumgarner R."/>
        </authorList>
    </citation>
    <scope>NUCLEOTIDE SEQUENCE [LARGE SCALE GENOMIC DNA]</scope>
    <source>
        <strain evidence="1 2">SC1083</strain>
    </source>
</reference>
<evidence type="ECO:0000313" key="1">
    <source>
        <dbReference type="EMBL" id="EGY32835.1"/>
    </source>
</evidence>
<name>G4AAH8_AGGAC</name>
<dbReference type="EMBL" id="AEJM01000037">
    <property type="protein sequence ID" value="EGY32835.1"/>
    <property type="molecule type" value="Genomic_DNA"/>
</dbReference>
<dbReference type="Proteomes" id="UP000005508">
    <property type="component" value="Unassembled WGS sequence"/>
</dbReference>